<dbReference type="PANTHER" id="PTHR45953:SF1">
    <property type="entry name" value="IDURONATE 2-SULFATASE"/>
    <property type="match status" value="1"/>
</dbReference>
<evidence type="ECO:0000259" key="4">
    <source>
        <dbReference type="Pfam" id="PF00884"/>
    </source>
</evidence>
<dbReference type="EMBL" id="LRPM01000022">
    <property type="protein sequence ID" value="KWZ78563.1"/>
    <property type="molecule type" value="Genomic_DNA"/>
</dbReference>
<evidence type="ECO:0000256" key="1">
    <source>
        <dbReference type="ARBA" id="ARBA00008779"/>
    </source>
</evidence>
<dbReference type="RefSeq" id="WP_060929123.1">
    <property type="nucleotide sequence ID" value="NZ_CAMPNK010000015.1"/>
</dbReference>
<dbReference type="InterPro" id="IPR017850">
    <property type="entry name" value="Alkaline_phosphatase_core_sf"/>
</dbReference>
<protein>
    <submittedName>
        <fullName evidence="5">Arylsulfatase</fullName>
    </submittedName>
</protein>
<proteinExistence type="inferred from homology"/>
<organism evidence="5 6">
    <name type="scientific">Anaerococcus tetradius</name>
    <dbReference type="NCBI Taxonomy" id="33036"/>
    <lineage>
        <taxon>Bacteria</taxon>
        <taxon>Bacillati</taxon>
        <taxon>Bacillota</taxon>
        <taxon>Tissierellia</taxon>
        <taxon>Tissierellales</taxon>
        <taxon>Peptoniphilaceae</taxon>
        <taxon>Anaerococcus</taxon>
    </lineage>
</organism>
<dbReference type="PROSITE" id="PS00523">
    <property type="entry name" value="SULFATASE_1"/>
    <property type="match status" value="1"/>
</dbReference>
<dbReference type="CDD" id="cd16033">
    <property type="entry name" value="sulfatase_like"/>
    <property type="match status" value="1"/>
</dbReference>
<dbReference type="GO" id="GO:0046872">
    <property type="term" value="F:metal ion binding"/>
    <property type="evidence" value="ECO:0007669"/>
    <property type="project" value="UniProtKB-KW"/>
</dbReference>
<dbReference type="PATRIC" id="fig|33036.3.peg.572"/>
<dbReference type="AlphaFoldDB" id="A0A133KG75"/>
<dbReference type="InterPro" id="IPR000917">
    <property type="entry name" value="Sulfatase_N"/>
</dbReference>
<keyword evidence="3" id="KW-0378">Hydrolase</keyword>
<dbReference type="GO" id="GO:0005737">
    <property type="term" value="C:cytoplasm"/>
    <property type="evidence" value="ECO:0007669"/>
    <property type="project" value="TreeGrafter"/>
</dbReference>
<evidence type="ECO:0000256" key="3">
    <source>
        <dbReference type="ARBA" id="ARBA00022801"/>
    </source>
</evidence>
<dbReference type="InterPro" id="IPR024607">
    <property type="entry name" value="Sulfatase_CS"/>
</dbReference>
<name>A0A133KG75_9FIRM</name>
<sequence length="484" mass="56005">MNNIVYILLDQIRLDMLGTYGHDIVKTPNIDKVASEGIKFTNAYTPASVCGPARTSLFTGLMPSTHGIIRNGEKGGSGEIDKDKPNIMNQLDEHYKFITGKWHVGTKSIPKDYDIKGHNFDGYGYPGSGVYKNLVFDQPPTRVSNRYKEWLIENDYEIPEVSKAYFGDNPHLRVQELCGLLSGTKNETIPYFIIDEAKKYVNESTELSKPFFGWINFWGPHTPCIVPEPYYSMYNPDDIILDDSFFKPLVGKPGHYKSISKMWGMWEASEARWKEVISKYWGYITLIDDAIGDFIDYLKENNLYDNTFLVITADHGDAMGAHRMIEKGEFMFDTTYKIPMIVKDVNSKNKSAVNDNLVYLHDLTATAYDISGKKIPEEFECESILPIIRDKANNDRKGVLSQLAGHFVYFEQRMWHRKDYKLVFNASDLCELYDVKNDPDELNNLFYNDEYKDIKRELLEEMHDEMLRISDPLENWLYRIILEL</sequence>
<dbReference type="GO" id="GO:0008484">
    <property type="term" value="F:sulfuric ester hydrolase activity"/>
    <property type="evidence" value="ECO:0007669"/>
    <property type="project" value="TreeGrafter"/>
</dbReference>
<reference evidence="6" key="1">
    <citation type="submission" date="2016-01" db="EMBL/GenBank/DDBJ databases">
        <authorList>
            <person name="Mitreva M."/>
            <person name="Pepin K.H."/>
            <person name="Mihindukulasuriya K.A."/>
            <person name="Fulton R."/>
            <person name="Fronick C."/>
            <person name="O'Laughlin M."/>
            <person name="Miner T."/>
            <person name="Herter B."/>
            <person name="Rosa B.A."/>
            <person name="Cordes M."/>
            <person name="Tomlinson C."/>
            <person name="Wollam A."/>
            <person name="Palsikar V.B."/>
            <person name="Mardis E.R."/>
            <person name="Wilson R.K."/>
        </authorList>
    </citation>
    <scope>NUCLEOTIDE SEQUENCE [LARGE SCALE GENOMIC DNA]</scope>
    <source>
        <strain evidence="6">MJR8151</strain>
    </source>
</reference>
<evidence type="ECO:0000313" key="6">
    <source>
        <dbReference type="Proteomes" id="UP000070383"/>
    </source>
</evidence>
<dbReference type="Gene3D" id="3.40.720.10">
    <property type="entry name" value="Alkaline Phosphatase, subunit A"/>
    <property type="match status" value="1"/>
</dbReference>
<dbReference type="OrthoDB" id="5901192at2"/>
<dbReference type="Pfam" id="PF00884">
    <property type="entry name" value="Sulfatase"/>
    <property type="match status" value="1"/>
</dbReference>
<keyword evidence="6" id="KW-1185">Reference proteome</keyword>
<comment type="caution">
    <text evidence="5">The sequence shown here is derived from an EMBL/GenBank/DDBJ whole genome shotgun (WGS) entry which is preliminary data.</text>
</comment>
<accession>A0A133KG75</accession>
<dbReference type="STRING" id="33036.HMPREF3200_00574"/>
<dbReference type="PANTHER" id="PTHR45953">
    <property type="entry name" value="IDURONATE 2-SULFATASE"/>
    <property type="match status" value="1"/>
</dbReference>
<evidence type="ECO:0000313" key="5">
    <source>
        <dbReference type="EMBL" id="KWZ78563.1"/>
    </source>
</evidence>
<evidence type="ECO:0000256" key="2">
    <source>
        <dbReference type="ARBA" id="ARBA00022723"/>
    </source>
</evidence>
<gene>
    <name evidence="5" type="ORF">HMPREF3200_00574</name>
</gene>
<comment type="similarity">
    <text evidence="1">Belongs to the sulfatase family.</text>
</comment>
<feature type="domain" description="Sulfatase N-terminal" evidence="4">
    <location>
        <begin position="3"/>
        <end position="371"/>
    </location>
</feature>
<dbReference type="Proteomes" id="UP000070383">
    <property type="component" value="Unassembled WGS sequence"/>
</dbReference>
<keyword evidence="2" id="KW-0479">Metal-binding</keyword>
<dbReference type="SUPFAM" id="SSF53649">
    <property type="entry name" value="Alkaline phosphatase-like"/>
    <property type="match status" value="1"/>
</dbReference>